<comment type="caution">
    <text evidence="1">The sequence shown here is derived from an EMBL/GenBank/DDBJ whole genome shotgun (WGS) entry which is preliminary data.</text>
</comment>
<evidence type="ECO:0000313" key="2">
    <source>
        <dbReference type="Proteomes" id="UP001597519"/>
    </source>
</evidence>
<dbReference type="RefSeq" id="WP_377775748.1">
    <property type="nucleotide sequence ID" value="NZ_JBHUOQ010000005.1"/>
</dbReference>
<name>A0ABW5WYH3_9STAP</name>
<evidence type="ECO:0000313" key="1">
    <source>
        <dbReference type="EMBL" id="MFD2831465.1"/>
    </source>
</evidence>
<gene>
    <name evidence="1" type="ORF">ACFSX4_13395</name>
</gene>
<keyword evidence="2" id="KW-1185">Reference proteome</keyword>
<proteinExistence type="predicted"/>
<protein>
    <submittedName>
        <fullName evidence="1">PH domain-containing protein</fullName>
    </submittedName>
</protein>
<dbReference type="EMBL" id="JBHUOQ010000005">
    <property type="protein sequence ID" value="MFD2831465.1"/>
    <property type="molecule type" value="Genomic_DNA"/>
</dbReference>
<reference evidence="2" key="1">
    <citation type="journal article" date="2019" name="Int. J. Syst. Evol. Microbiol.">
        <title>The Global Catalogue of Microorganisms (GCM) 10K type strain sequencing project: providing services to taxonomists for standard genome sequencing and annotation.</title>
        <authorList>
            <consortium name="The Broad Institute Genomics Platform"/>
            <consortium name="The Broad Institute Genome Sequencing Center for Infectious Disease"/>
            <person name="Wu L."/>
            <person name="Ma J."/>
        </authorList>
    </citation>
    <scope>NUCLEOTIDE SEQUENCE [LARGE SCALE GENOMIC DNA]</scope>
    <source>
        <strain evidence="2">KCTC 33575</strain>
    </source>
</reference>
<accession>A0ABW5WYH3</accession>
<organism evidence="1 2">
    <name type="scientific">Corticicoccus populi</name>
    <dbReference type="NCBI Taxonomy" id="1812821"/>
    <lineage>
        <taxon>Bacteria</taxon>
        <taxon>Bacillati</taxon>
        <taxon>Bacillota</taxon>
        <taxon>Bacilli</taxon>
        <taxon>Bacillales</taxon>
        <taxon>Staphylococcaceae</taxon>
        <taxon>Corticicoccus</taxon>
    </lineage>
</organism>
<dbReference type="Proteomes" id="UP001597519">
    <property type="component" value="Unassembled WGS sequence"/>
</dbReference>
<sequence>MRNKITDLSDVALFENEVTGTELAGTIEFEINEQHIFEGALVPTTRRLFVNVYDRYGNVLKQSIRLEDITDIRQSRQILLGNILHIWVGNEVLITMHGIPQIKLEKFVRFLRKYRAKAMHIEDYGTVV</sequence>